<gene>
    <name evidence="2" type="ORF">U27_04214</name>
</gene>
<dbReference type="AlphaFoldDB" id="A0A081BY44"/>
<evidence type="ECO:0000313" key="3">
    <source>
        <dbReference type="Proteomes" id="UP000030661"/>
    </source>
</evidence>
<dbReference type="STRING" id="1499967.U27_04214"/>
<dbReference type="SUPFAM" id="SSF51658">
    <property type="entry name" value="Xylose isomerase-like"/>
    <property type="match status" value="1"/>
</dbReference>
<accession>A0A081BY44</accession>
<keyword evidence="2" id="KW-0413">Isomerase</keyword>
<proteinExistence type="predicted"/>
<dbReference type="HOGENOM" id="CLU_061796_1_0_0"/>
<dbReference type="InterPro" id="IPR050312">
    <property type="entry name" value="IolE/XylAMocC-like"/>
</dbReference>
<dbReference type="InterPro" id="IPR036237">
    <property type="entry name" value="Xyl_isomerase-like_sf"/>
</dbReference>
<dbReference type="Proteomes" id="UP000030661">
    <property type="component" value="Unassembled WGS sequence"/>
</dbReference>
<feature type="domain" description="Xylose isomerase-like TIM barrel" evidence="1">
    <location>
        <begin position="22"/>
        <end position="313"/>
    </location>
</feature>
<dbReference type="Pfam" id="PF01261">
    <property type="entry name" value="AP_endonuc_2"/>
    <property type="match status" value="1"/>
</dbReference>
<dbReference type="eggNOG" id="COG1082">
    <property type="taxonomic scope" value="Bacteria"/>
</dbReference>
<protein>
    <submittedName>
        <fullName evidence="2">Sugar phosphate isomerase/epimerase</fullName>
    </submittedName>
</protein>
<evidence type="ECO:0000313" key="2">
    <source>
        <dbReference type="EMBL" id="GAK57249.1"/>
    </source>
</evidence>
<dbReference type="PANTHER" id="PTHR12110">
    <property type="entry name" value="HYDROXYPYRUVATE ISOMERASE"/>
    <property type="match status" value="1"/>
</dbReference>
<reference evidence="2" key="1">
    <citation type="journal article" date="2015" name="PeerJ">
        <title>First genomic representation of candidate bacterial phylum KSB3 points to enhanced environmental sensing as a trigger of wastewater bulking.</title>
        <authorList>
            <person name="Sekiguchi Y."/>
            <person name="Ohashi A."/>
            <person name="Parks D.H."/>
            <person name="Yamauchi T."/>
            <person name="Tyson G.W."/>
            <person name="Hugenholtz P."/>
        </authorList>
    </citation>
    <scope>NUCLEOTIDE SEQUENCE [LARGE SCALE GENOMIC DNA]</scope>
</reference>
<sequence>MSRPVTLFTGQWADLPFEELCKKVKEWGYDGLEIACWGDHMDVRKAASDPEYVNEKKAILKKYDLGCWALGGHLAGQCVGDRYDERLDAFAPDAVKGKPKEIQKWAIEEMKYTAQAAKNMGCYVVNGFMGSPVWKFWYSFPPTTDEMVENAFQTIKTLWTPILDEFDKCGVKFALEVHPTEIAFDLYTAQKLLEVFECRETLGFNFDPSHLFWQGVQPHLFIREFPTKIYHVHMKDVAVTLDGKAGILGSHLSFGDLRRGWNFRSLGHGHVEFEEIIRELNAANYTGPLSVEWEDNGMEREFGAQESADFVKEINFAPSTIAFDKEMKK</sequence>
<keyword evidence="3" id="KW-1185">Reference proteome</keyword>
<dbReference type="EMBL" id="DF820465">
    <property type="protein sequence ID" value="GAK57249.1"/>
    <property type="molecule type" value="Genomic_DNA"/>
</dbReference>
<evidence type="ECO:0000259" key="1">
    <source>
        <dbReference type="Pfam" id="PF01261"/>
    </source>
</evidence>
<dbReference type="GO" id="GO:0016853">
    <property type="term" value="F:isomerase activity"/>
    <property type="evidence" value="ECO:0007669"/>
    <property type="project" value="UniProtKB-KW"/>
</dbReference>
<name>A0A081BY44_VECG1</name>
<organism evidence="2">
    <name type="scientific">Vecturithrix granuli</name>
    <dbReference type="NCBI Taxonomy" id="1499967"/>
    <lineage>
        <taxon>Bacteria</taxon>
        <taxon>Candidatus Moduliflexota</taxon>
        <taxon>Candidatus Vecturitrichia</taxon>
        <taxon>Candidatus Vecturitrichales</taxon>
        <taxon>Candidatus Vecturitrichaceae</taxon>
        <taxon>Candidatus Vecturithrix</taxon>
    </lineage>
</organism>
<dbReference type="Gene3D" id="3.20.20.150">
    <property type="entry name" value="Divalent-metal-dependent TIM barrel enzymes"/>
    <property type="match status" value="1"/>
</dbReference>
<dbReference type="InterPro" id="IPR013022">
    <property type="entry name" value="Xyl_isomerase-like_TIM-brl"/>
</dbReference>
<dbReference type="PANTHER" id="PTHR12110:SF21">
    <property type="entry name" value="XYLOSE ISOMERASE-LIKE TIM BARREL DOMAIN-CONTAINING PROTEIN"/>
    <property type="match status" value="1"/>
</dbReference>